<evidence type="ECO:0000256" key="2">
    <source>
        <dbReference type="ARBA" id="ARBA00004651"/>
    </source>
</evidence>
<dbReference type="Pfam" id="PF12270">
    <property type="entry name" value="Cyt_c_ox_IV"/>
    <property type="match status" value="1"/>
</dbReference>
<dbReference type="EMBL" id="CP115965">
    <property type="protein sequence ID" value="WZW97729.1"/>
    <property type="molecule type" value="Genomic_DNA"/>
</dbReference>
<evidence type="ECO:0000256" key="6">
    <source>
        <dbReference type="ARBA" id="ARBA00022967"/>
    </source>
</evidence>
<evidence type="ECO:0000256" key="7">
    <source>
        <dbReference type="ARBA" id="ARBA00022989"/>
    </source>
</evidence>
<organism evidence="12 13">
    <name type="scientific">Propioniciclava soli</name>
    <dbReference type="NCBI Taxonomy" id="2775081"/>
    <lineage>
        <taxon>Bacteria</taxon>
        <taxon>Bacillati</taxon>
        <taxon>Actinomycetota</taxon>
        <taxon>Actinomycetes</taxon>
        <taxon>Propionibacteriales</taxon>
        <taxon>Propionibacteriaceae</taxon>
        <taxon>Propioniciclava</taxon>
    </lineage>
</organism>
<feature type="transmembrane region" description="Helical" evidence="11">
    <location>
        <begin position="39"/>
        <end position="62"/>
    </location>
</feature>
<dbReference type="RefSeq" id="WP_232548542.1">
    <property type="nucleotide sequence ID" value="NZ_CP115965.1"/>
</dbReference>
<comment type="function">
    <text evidence="1 10">Part of cytochrome c oxidase, its function is unknown.</text>
</comment>
<comment type="similarity">
    <text evidence="3 10">Belongs to the cytochrome c oxidase bacterial subunit CtaF family.</text>
</comment>
<keyword evidence="6 10" id="KW-1278">Translocase</keyword>
<evidence type="ECO:0000313" key="12">
    <source>
        <dbReference type="EMBL" id="WZW97729.1"/>
    </source>
</evidence>
<evidence type="ECO:0000256" key="9">
    <source>
        <dbReference type="ARBA" id="ARBA00047816"/>
    </source>
</evidence>
<dbReference type="Proteomes" id="UP001434337">
    <property type="component" value="Chromosome"/>
</dbReference>
<evidence type="ECO:0000256" key="3">
    <source>
        <dbReference type="ARBA" id="ARBA00006870"/>
    </source>
</evidence>
<comment type="subcellular location">
    <subcellularLocation>
        <location evidence="2">Cell membrane</location>
        <topology evidence="2">Multi-pass membrane protein</topology>
    </subcellularLocation>
</comment>
<name>A0ABZ3C4Q9_9ACTN</name>
<comment type="subunit">
    <text evidence="10">Associates with subunits I, II and III to form cytochrome c oxidase.</text>
</comment>
<keyword evidence="4 10" id="KW-1003">Cell membrane</keyword>
<protein>
    <recommendedName>
        <fullName evidence="10">Cytochrome c oxidase polypeptide 4</fullName>
        <ecNumber evidence="10">7.1.1.9</ecNumber>
    </recommendedName>
    <alternativeName>
        <fullName evidence="10">Cytochrome aa3 subunit 4</fullName>
    </alternativeName>
    <alternativeName>
        <fullName evidence="10">Cytochrome c oxidase polypeptide IV</fullName>
    </alternativeName>
</protein>
<reference evidence="12 13" key="1">
    <citation type="journal article" date="2023" name="Environ Microbiome">
        <title>A coral-associated actinobacterium mitigates coral bleaching under heat stress.</title>
        <authorList>
            <person name="Li J."/>
            <person name="Zou Y."/>
            <person name="Li Q."/>
            <person name="Zhang J."/>
            <person name="Bourne D.G."/>
            <person name="Lyu Y."/>
            <person name="Liu C."/>
            <person name="Zhang S."/>
        </authorList>
    </citation>
    <scope>NUCLEOTIDE SEQUENCE [LARGE SCALE GENOMIC DNA]</scope>
    <source>
        <strain evidence="12 13">SCSIO 13291</strain>
    </source>
</reference>
<gene>
    <name evidence="12" type="ORF">PCC79_12590</name>
</gene>
<feature type="transmembrane region" description="Helical" evidence="11">
    <location>
        <begin position="114"/>
        <end position="136"/>
    </location>
</feature>
<evidence type="ECO:0000256" key="1">
    <source>
        <dbReference type="ARBA" id="ARBA00002536"/>
    </source>
</evidence>
<comment type="catalytic activity">
    <reaction evidence="9 10">
        <text>4 Fe(II)-[cytochrome c] + O2 + 8 H(+)(in) = 4 Fe(III)-[cytochrome c] + 2 H2O + 4 H(+)(out)</text>
        <dbReference type="Rhea" id="RHEA:11436"/>
        <dbReference type="Rhea" id="RHEA-COMP:10350"/>
        <dbReference type="Rhea" id="RHEA-COMP:14399"/>
        <dbReference type="ChEBI" id="CHEBI:15377"/>
        <dbReference type="ChEBI" id="CHEBI:15378"/>
        <dbReference type="ChEBI" id="CHEBI:15379"/>
        <dbReference type="ChEBI" id="CHEBI:29033"/>
        <dbReference type="ChEBI" id="CHEBI:29034"/>
        <dbReference type="EC" id="7.1.1.9"/>
    </reaction>
</comment>
<evidence type="ECO:0000256" key="10">
    <source>
        <dbReference type="PIRNR" id="PIRNR017385"/>
    </source>
</evidence>
<proteinExistence type="inferred from homology"/>
<feature type="transmembrane region" description="Helical" evidence="11">
    <location>
        <begin position="83"/>
        <end position="108"/>
    </location>
</feature>
<dbReference type="PIRSF" id="PIRSF017385">
    <property type="entry name" value="CtaF"/>
    <property type="match status" value="1"/>
</dbReference>
<evidence type="ECO:0000313" key="13">
    <source>
        <dbReference type="Proteomes" id="UP001434337"/>
    </source>
</evidence>
<keyword evidence="8 10" id="KW-0472">Membrane</keyword>
<evidence type="ECO:0000256" key="11">
    <source>
        <dbReference type="SAM" id="Phobius"/>
    </source>
</evidence>
<keyword evidence="13" id="KW-1185">Reference proteome</keyword>
<dbReference type="EC" id="7.1.1.9" evidence="10"/>
<evidence type="ECO:0000256" key="4">
    <source>
        <dbReference type="ARBA" id="ARBA00022475"/>
    </source>
</evidence>
<sequence length="142" mass="15746">MRTEARVFLFLVIFFGVVTPAYAGVTWWLDGALEPIGTTVLALTLLFSAMIWGTFAITGRTLTRGNQPGRPEDRKDAEIIDGVGALGFFPPKSLVPFWSAIAIMLLLLGPVFGWWISLIGVAVGIWTVFGWAYEFYVGDYRH</sequence>
<evidence type="ECO:0000256" key="8">
    <source>
        <dbReference type="ARBA" id="ARBA00023136"/>
    </source>
</evidence>
<evidence type="ECO:0000256" key="5">
    <source>
        <dbReference type="ARBA" id="ARBA00022692"/>
    </source>
</evidence>
<dbReference type="InterPro" id="IPR021050">
    <property type="entry name" value="Cyt_c_oxidase_su4_actinobac"/>
</dbReference>
<keyword evidence="5 11" id="KW-0812">Transmembrane</keyword>
<keyword evidence="7 11" id="KW-1133">Transmembrane helix</keyword>
<accession>A0ABZ3C4Q9</accession>